<dbReference type="AlphaFoldDB" id="A0A6I6FMY0"/>
<keyword evidence="2" id="KW-1185">Reference proteome</keyword>
<gene>
    <name evidence="1" type="ORF">EIZ62_22660</name>
</gene>
<dbReference type="EMBL" id="CP034279">
    <property type="protein sequence ID" value="QGV80725.1"/>
    <property type="molecule type" value="Genomic_DNA"/>
</dbReference>
<dbReference type="Proteomes" id="UP000422572">
    <property type="component" value="Chromosome"/>
</dbReference>
<name>A0A6I6FMY0_9ACTN</name>
<accession>A0A6I6FMY0</accession>
<protein>
    <submittedName>
        <fullName evidence="1">Ribbon-helix-helix protein, CopG family</fullName>
    </submittedName>
</protein>
<organism evidence="1 2">
    <name type="scientific">Streptomyces ficellus</name>
    <dbReference type="NCBI Taxonomy" id="1977088"/>
    <lineage>
        <taxon>Bacteria</taxon>
        <taxon>Bacillati</taxon>
        <taxon>Actinomycetota</taxon>
        <taxon>Actinomycetes</taxon>
        <taxon>Kitasatosporales</taxon>
        <taxon>Streptomycetaceae</taxon>
        <taxon>Streptomyces</taxon>
    </lineage>
</organism>
<proteinExistence type="predicted"/>
<reference evidence="1 2" key="1">
    <citation type="submission" date="2018-12" db="EMBL/GenBank/DDBJ databases">
        <title>Complete genome sequence of Streptomyces ficellus NRRL8067, the producer of ficellomycin, feldamycin and nojirimycin.</title>
        <authorList>
            <person name="Zhang H."/>
            <person name="Yue R."/>
            <person name="Liu Y."/>
            <person name="Li M."/>
            <person name="Mu H."/>
            <person name="Zhang J."/>
        </authorList>
    </citation>
    <scope>NUCLEOTIDE SEQUENCE [LARGE SCALE GENOMIC DNA]</scope>
    <source>
        <strain evidence="1 2">NRRL 8067</strain>
    </source>
</reference>
<dbReference type="OrthoDB" id="3391404at2"/>
<sequence>MAKPRAASKTTSMSLERVTITIPSETLEAVRQAAERDGLSVSAWLSRAAEKAAKIEAGLAAAEEVLAELGPPTPEEQAWVDSVMDLVTGPPMDGSTSHHDAA</sequence>
<dbReference type="KEGG" id="sfic:EIZ62_22660"/>
<evidence type="ECO:0000313" key="2">
    <source>
        <dbReference type="Proteomes" id="UP000422572"/>
    </source>
</evidence>
<dbReference type="GO" id="GO:0006355">
    <property type="term" value="P:regulation of DNA-templated transcription"/>
    <property type="evidence" value="ECO:0007669"/>
    <property type="project" value="InterPro"/>
</dbReference>
<dbReference type="SUPFAM" id="SSF47598">
    <property type="entry name" value="Ribbon-helix-helix"/>
    <property type="match status" value="1"/>
</dbReference>
<dbReference type="InterPro" id="IPR010985">
    <property type="entry name" value="Ribbon_hlx_hlx"/>
</dbReference>
<evidence type="ECO:0000313" key="1">
    <source>
        <dbReference type="EMBL" id="QGV80725.1"/>
    </source>
</evidence>